<feature type="region of interest" description="Disordered" evidence="1">
    <location>
        <begin position="28"/>
        <end position="54"/>
    </location>
</feature>
<proteinExistence type="predicted"/>
<feature type="compositionally biased region" description="Polar residues" evidence="1">
    <location>
        <begin position="89"/>
        <end position="109"/>
    </location>
</feature>
<evidence type="ECO:0000313" key="2">
    <source>
        <dbReference type="EMBL" id="PNT68882.1"/>
    </source>
</evidence>
<evidence type="ECO:0000313" key="3">
    <source>
        <dbReference type="EnsemblPlants" id="PNT68882"/>
    </source>
</evidence>
<dbReference type="EnsemblPlants" id="PNT68882">
    <property type="protein sequence ID" value="PNT68882"/>
    <property type="gene ID" value="BRADI_3g46595v3"/>
</dbReference>
<evidence type="ECO:0000256" key="1">
    <source>
        <dbReference type="SAM" id="MobiDB-lite"/>
    </source>
</evidence>
<accession>A0A2K2D3M4</accession>
<dbReference type="InParanoid" id="A0A2K2D3M4"/>
<reference evidence="2 3" key="1">
    <citation type="journal article" date="2010" name="Nature">
        <title>Genome sequencing and analysis of the model grass Brachypodium distachyon.</title>
        <authorList>
            <consortium name="International Brachypodium Initiative"/>
        </authorList>
    </citation>
    <scope>NUCLEOTIDE SEQUENCE [LARGE SCALE GENOMIC DNA]</scope>
    <source>
        <strain evidence="2 3">Bd21</strain>
    </source>
</reference>
<reference evidence="3" key="3">
    <citation type="submission" date="2018-08" db="UniProtKB">
        <authorList>
            <consortium name="EnsemblPlants"/>
        </authorList>
    </citation>
    <scope>IDENTIFICATION</scope>
    <source>
        <strain evidence="3">cv. Bd21</strain>
    </source>
</reference>
<feature type="region of interest" description="Disordered" evidence="1">
    <location>
        <begin position="71"/>
        <end position="145"/>
    </location>
</feature>
<feature type="region of interest" description="Disordered" evidence="1">
    <location>
        <begin position="158"/>
        <end position="355"/>
    </location>
</feature>
<name>A0A2K2D3M4_BRADI</name>
<dbReference type="EMBL" id="CM000882">
    <property type="protein sequence ID" value="PNT68882.1"/>
    <property type="molecule type" value="Genomic_DNA"/>
</dbReference>
<protein>
    <submittedName>
        <fullName evidence="2 3">Uncharacterized protein</fullName>
    </submittedName>
</protein>
<keyword evidence="4" id="KW-1185">Reference proteome</keyword>
<evidence type="ECO:0000313" key="4">
    <source>
        <dbReference type="Proteomes" id="UP000008810"/>
    </source>
</evidence>
<sequence length="355" mass="38513">MAITLIRIELALFMRKIRPENRYKCKAYSRKAVQKNPDKEHTQEPNKQTAPLPLQRCQTGNNFLRQKKVGRAGLLRRPESEEVAPTRTACASASPCSTKSPSLARTTTSKLRRQTRSPKATPPRRMRRPRTSPLPDPKTGSELSLGVTSFVRGGMWRSCITTPSRRKQRPRMLSSPAPTPSMLSFHPQPSIPQRTGGKRASRTCHPGHTISGTGPQGQARINTDGGENNAGAPLSTRSVAARPGSGTARPGRGPQNPDRARNTADGHALALAATPRRPPQNGACPRLHAPVTTRSHAPSPQGAVSKSSPTTGDPHLASNAQIQARRPISGHHQQRREAPRRPPQQGAEPSGDRQI</sequence>
<dbReference type="Gramene" id="PNT68882">
    <property type="protein sequence ID" value="PNT68882"/>
    <property type="gene ID" value="BRADI_3g46595v3"/>
</dbReference>
<feature type="compositionally biased region" description="Polar residues" evidence="1">
    <location>
        <begin position="292"/>
        <end position="311"/>
    </location>
</feature>
<dbReference type="Proteomes" id="UP000008810">
    <property type="component" value="Chromosome 3"/>
</dbReference>
<dbReference type="AlphaFoldDB" id="A0A2K2D3M4"/>
<reference evidence="2" key="2">
    <citation type="submission" date="2017-06" db="EMBL/GenBank/DDBJ databases">
        <title>WGS assembly of Brachypodium distachyon.</title>
        <authorList>
            <consortium name="The International Brachypodium Initiative"/>
            <person name="Lucas S."/>
            <person name="Harmon-Smith M."/>
            <person name="Lail K."/>
            <person name="Tice H."/>
            <person name="Grimwood J."/>
            <person name="Bruce D."/>
            <person name="Barry K."/>
            <person name="Shu S."/>
            <person name="Lindquist E."/>
            <person name="Wang M."/>
            <person name="Pitluck S."/>
            <person name="Vogel J.P."/>
            <person name="Garvin D.F."/>
            <person name="Mockler T.C."/>
            <person name="Schmutz J."/>
            <person name="Rokhsar D."/>
            <person name="Bevan M.W."/>
        </authorList>
    </citation>
    <scope>NUCLEOTIDE SEQUENCE</scope>
    <source>
        <strain evidence="2">Bd21</strain>
    </source>
</reference>
<feature type="compositionally biased region" description="Basic residues" evidence="1">
    <location>
        <begin position="110"/>
        <end position="130"/>
    </location>
</feature>
<organism evidence="2">
    <name type="scientific">Brachypodium distachyon</name>
    <name type="common">Purple false brome</name>
    <name type="synonym">Trachynia distachya</name>
    <dbReference type="NCBI Taxonomy" id="15368"/>
    <lineage>
        <taxon>Eukaryota</taxon>
        <taxon>Viridiplantae</taxon>
        <taxon>Streptophyta</taxon>
        <taxon>Embryophyta</taxon>
        <taxon>Tracheophyta</taxon>
        <taxon>Spermatophyta</taxon>
        <taxon>Magnoliopsida</taxon>
        <taxon>Liliopsida</taxon>
        <taxon>Poales</taxon>
        <taxon>Poaceae</taxon>
        <taxon>BOP clade</taxon>
        <taxon>Pooideae</taxon>
        <taxon>Stipodae</taxon>
        <taxon>Brachypodieae</taxon>
        <taxon>Brachypodium</taxon>
    </lineage>
</organism>
<gene>
    <name evidence="2" type="ORF">BRADI_3g46595v3</name>
</gene>